<dbReference type="Gene3D" id="1.20.200.10">
    <property type="entry name" value="Fumarase/aspartase (Central domain)"/>
    <property type="match status" value="1"/>
</dbReference>
<dbReference type="UniPathway" id="UPA00068">
    <property type="reaction ID" value="UER00114"/>
</dbReference>
<feature type="domain" description="Fumarate lyase N-terminal" evidence="6">
    <location>
        <begin position="6"/>
        <end position="301"/>
    </location>
</feature>
<evidence type="ECO:0000256" key="4">
    <source>
        <dbReference type="ARBA" id="ARBA00022571"/>
    </source>
</evidence>
<evidence type="ECO:0000256" key="5">
    <source>
        <dbReference type="HAMAP-Rule" id="MF_00006"/>
    </source>
</evidence>
<gene>
    <name evidence="5 8" type="primary">argH</name>
    <name evidence="8" type="ORF">SBA1_470058</name>
</gene>
<feature type="domain" description="Argininosuccinate lyase C-terminal" evidence="7">
    <location>
        <begin position="364"/>
        <end position="430"/>
    </location>
</feature>
<dbReference type="AlphaFoldDB" id="A0A2U3KT55"/>
<dbReference type="InterPro" id="IPR009049">
    <property type="entry name" value="Argininosuccinate_lyase"/>
</dbReference>
<sequence length="467" mass="51892">MKMWSGRFRQPLDPEFERWQRSLSFDRRLLHYELAASSAHARALKNAGVLSSEELIGILQGLEQIGERAAASPSFLDDDEAEDVHHFVEKQLVALIGEVGYKLHSGRSRNEQIAADLRLYVRAAIDQLRQEIAELCTVLADRAEHAGDAAMPAYTHLQRAEPVLLGHWLLAYVEMFLRDADRLADCRKRLNLCPLGSGAVAGATLPLDRDFMAEALSFDRPTANSIDATSDRDFVLEFVNDLSLLALHLSRWAEEMILFSSQEYGFVGLPEAYSTGSSAMPQKKNPDLLELVRGKSGRVLGNAVALMVAVKGLPLAYNKDLQETQEPLFDSADTLLQMMPLVTAWMKSVDFHLDRMQHAAQSGFTNAWAAATYLVHRGVPSRLAHELIGKAVQICLDRNCELKDLPLSELQSLSPVFDQDFYAALELPSVLAIHDVPGGTSPARVRQAIPATRRKIELLREEVHAHA</sequence>
<dbReference type="Pfam" id="PF00206">
    <property type="entry name" value="Lyase_1"/>
    <property type="match status" value="1"/>
</dbReference>
<dbReference type="FunFam" id="1.20.200.10:FF:000015">
    <property type="entry name" value="argininosuccinate lyase isoform X2"/>
    <property type="match status" value="1"/>
</dbReference>
<dbReference type="PANTHER" id="PTHR43814">
    <property type="entry name" value="ARGININOSUCCINATE LYASE"/>
    <property type="match status" value="1"/>
</dbReference>
<dbReference type="CDD" id="cd01359">
    <property type="entry name" value="Argininosuccinate_lyase"/>
    <property type="match status" value="1"/>
</dbReference>
<dbReference type="PRINTS" id="PR00145">
    <property type="entry name" value="ARGSUCLYASE"/>
</dbReference>
<keyword evidence="5" id="KW-0963">Cytoplasm</keyword>
<dbReference type="Gene3D" id="1.10.275.10">
    <property type="entry name" value="Fumarase/aspartase (N-terminal domain)"/>
    <property type="match status" value="1"/>
</dbReference>
<reference evidence="9" key="1">
    <citation type="submission" date="2018-02" db="EMBL/GenBank/DDBJ databases">
        <authorList>
            <person name="Hausmann B."/>
        </authorList>
    </citation>
    <scope>NUCLEOTIDE SEQUENCE [LARGE SCALE GENOMIC DNA]</scope>
    <source>
        <strain evidence="9">Peat soil MAG SbA1</strain>
    </source>
</reference>
<dbReference type="HAMAP" id="MF_00006">
    <property type="entry name" value="Arg_succ_lyase"/>
    <property type="match status" value="1"/>
</dbReference>
<dbReference type="GO" id="GO:0004056">
    <property type="term" value="F:argininosuccinate lyase activity"/>
    <property type="evidence" value="ECO:0007669"/>
    <property type="project" value="UniProtKB-UniRule"/>
</dbReference>
<dbReference type="Gene3D" id="1.10.40.30">
    <property type="entry name" value="Fumarase/aspartase (C-terminal domain)"/>
    <property type="match status" value="1"/>
</dbReference>
<keyword evidence="5 8" id="KW-0456">Lyase</keyword>
<dbReference type="InterPro" id="IPR024083">
    <property type="entry name" value="Fumarase/histidase_N"/>
</dbReference>
<protein>
    <recommendedName>
        <fullName evidence="3 5">Argininosuccinate lyase</fullName>
        <shortName evidence="5">ASAL</shortName>
        <ecNumber evidence="3 5">4.3.2.1</ecNumber>
    </recommendedName>
    <alternativeName>
        <fullName evidence="5">Arginosuccinase</fullName>
    </alternativeName>
</protein>
<comment type="similarity">
    <text evidence="5">Belongs to the lyase 1 family. Argininosuccinate lyase subfamily.</text>
</comment>
<dbReference type="InterPro" id="IPR008948">
    <property type="entry name" value="L-Aspartase-like"/>
</dbReference>
<comment type="subcellular location">
    <subcellularLocation>
        <location evidence="5">Cytoplasm</location>
    </subcellularLocation>
</comment>
<name>A0A2U3KT55_9BACT</name>
<dbReference type="PANTHER" id="PTHR43814:SF1">
    <property type="entry name" value="ARGININOSUCCINATE LYASE"/>
    <property type="match status" value="1"/>
</dbReference>
<comment type="catalytic activity">
    <reaction evidence="1 5">
        <text>2-(N(omega)-L-arginino)succinate = fumarate + L-arginine</text>
        <dbReference type="Rhea" id="RHEA:24020"/>
        <dbReference type="ChEBI" id="CHEBI:29806"/>
        <dbReference type="ChEBI" id="CHEBI:32682"/>
        <dbReference type="ChEBI" id="CHEBI:57472"/>
        <dbReference type="EC" id="4.3.2.1"/>
    </reaction>
</comment>
<dbReference type="PRINTS" id="PR00149">
    <property type="entry name" value="FUMRATELYASE"/>
</dbReference>
<accession>A0A2U3KT55</accession>
<dbReference type="InterPro" id="IPR020557">
    <property type="entry name" value="Fumarate_lyase_CS"/>
</dbReference>
<evidence type="ECO:0000259" key="7">
    <source>
        <dbReference type="Pfam" id="PF14698"/>
    </source>
</evidence>
<dbReference type="GO" id="GO:0005829">
    <property type="term" value="C:cytosol"/>
    <property type="evidence" value="ECO:0007669"/>
    <property type="project" value="TreeGrafter"/>
</dbReference>
<dbReference type="SUPFAM" id="SSF48557">
    <property type="entry name" value="L-aspartase-like"/>
    <property type="match status" value="1"/>
</dbReference>
<dbReference type="InterPro" id="IPR000362">
    <property type="entry name" value="Fumarate_lyase_fam"/>
</dbReference>
<organism evidence="8 9">
    <name type="scientific">Candidatus Sulfotelmatobacter kueseliae</name>
    <dbReference type="NCBI Taxonomy" id="2042962"/>
    <lineage>
        <taxon>Bacteria</taxon>
        <taxon>Pseudomonadati</taxon>
        <taxon>Acidobacteriota</taxon>
        <taxon>Terriglobia</taxon>
        <taxon>Terriglobales</taxon>
        <taxon>Candidatus Korobacteraceae</taxon>
        <taxon>Candidatus Sulfotelmatobacter</taxon>
    </lineage>
</organism>
<dbReference type="EMBL" id="OMOD01000141">
    <property type="protein sequence ID" value="SPF42838.1"/>
    <property type="molecule type" value="Genomic_DNA"/>
</dbReference>
<evidence type="ECO:0000313" key="9">
    <source>
        <dbReference type="Proteomes" id="UP000238701"/>
    </source>
</evidence>
<evidence type="ECO:0000256" key="3">
    <source>
        <dbReference type="ARBA" id="ARBA00012338"/>
    </source>
</evidence>
<dbReference type="Pfam" id="PF14698">
    <property type="entry name" value="ASL_C2"/>
    <property type="match status" value="1"/>
</dbReference>
<evidence type="ECO:0000256" key="2">
    <source>
        <dbReference type="ARBA" id="ARBA00004941"/>
    </source>
</evidence>
<dbReference type="InterPro" id="IPR029419">
    <property type="entry name" value="Arg_succ_lyase_C"/>
</dbReference>
<dbReference type="Proteomes" id="UP000238701">
    <property type="component" value="Unassembled WGS sequence"/>
</dbReference>
<dbReference type="PROSITE" id="PS00163">
    <property type="entry name" value="FUMARATE_LYASES"/>
    <property type="match status" value="1"/>
</dbReference>
<evidence type="ECO:0000256" key="1">
    <source>
        <dbReference type="ARBA" id="ARBA00000985"/>
    </source>
</evidence>
<dbReference type="OrthoDB" id="9769623at2"/>
<keyword evidence="5" id="KW-0028">Amino-acid biosynthesis</keyword>
<comment type="pathway">
    <text evidence="2 5">Amino-acid biosynthesis; L-arginine biosynthesis; L-arginine from L-ornithine and carbamoyl phosphate: step 3/3.</text>
</comment>
<keyword evidence="4 5" id="KW-0055">Arginine biosynthesis</keyword>
<dbReference type="InterPro" id="IPR022761">
    <property type="entry name" value="Fumarate_lyase_N"/>
</dbReference>
<proteinExistence type="inferred from homology"/>
<dbReference type="EC" id="4.3.2.1" evidence="3 5"/>
<evidence type="ECO:0000259" key="6">
    <source>
        <dbReference type="Pfam" id="PF00206"/>
    </source>
</evidence>
<evidence type="ECO:0000313" key="8">
    <source>
        <dbReference type="EMBL" id="SPF42838.1"/>
    </source>
</evidence>
<dbReference type="NCBIfam" id="TIGR00838">
    <property type="entry name" value="argH"/>
    <property type="match status" value="1"/>
</dbReference>
<dbReference type="GO" id="GO:0042450">
    <property type="term" value="P:L-arginine biosynthetic process via ornithine"/>
    <property type="evidence" value="ECO:0007669"/>
    <property type="project" value="UniProtKB-UniRule"/>
</dbReference>